<dbReference type="GO" id="GO:0046872">
    <property type="term" value="F:metal ion binding"/>
    <property type="evidence" value="ECO:0007669"/>
    <property type="project" value="UniProtKB-KW"/>
</dbReference>
<dbReference type="InParanoid" id="A0A409XDU9"/>
<feature type="domain" description="Heme haloperoxidase family profile" evidence="8">
    <location>
        <begin position="24"/>
        <end position="241"/>
    </location>
</feature>
<evidence type="ECO:0000256" key="1">
    <source>
        <dbReference type="ARBA" id="ARBA00001970"/>
    </source>
</evidence>
<gene>
    <name evidence="9" type="ORF">CVT25_009139</name>
</gene>
<dbReference type="Gene3D" id="1.10.489.10">
    <property type="entry name" value="Chloroperoxidase-like"/>
    <property type="match status" value="1"/>
</dbReference>
<evidence type="ECO:0000259" key="8">
    <source>
        <dbReference type="PROSITE" id="PS51405"/>
    </source>
</evidence>
<reference evidence="9 10" key="1">
    <citation type="journal article" date="2018" name="Evol. Lett.">
        <title>Horizontal gene cluster transfer increased hallucinogenic mushroom diversity.</title>
        <authorList>
            <person name="Reynolds H.T."/>
            <person name="Vijayakumar V."/>
            <person name="Gluck-Thaler E."/>
            <person name="Korotkin H.B."/>
            <person name="Matheny P.B."/>
            <person name="Slot J.C."/>
        </authorList>
    </citation>
    <scope>NUCLEOTIDE SEQUENCE [LARGE SCALE GENOMIC DNA]</scope>
    <source>
        <strain evidence="9 10">2631</strain>
    </source>
</reference>
<evidence type="ECO:0000256" key="7">
    <source>
        <dbReference type="ARBA" id="ARBA00025795"/>
    </source>
</evidence>
<evidence type="ECO:0000313" key="9">
    <source>
        <dbReference type="EMBL" id="PPQ88904.1"/>
    </source>
</evidence>
<dbReference type="PANTHER" id="PTHR33577">
    <property type="entry name" value="STERIGMATOCYSTIN BIOSYNTHESIS PEROXIDASE STCC-RELATED"/>
    <property type="match status" value="1"/>
</dbReference>
<evidence type="ECO:0000256" key="2">
    <source>
        <dbReference type="ARBA" id="ARBA00022559"/>
    </source>
</evidence>
<dbReference type="GO" id="GO:0004601">
    <property type="term" value="F:peroxidase activity"/>
    <property type="evidence" value="ECO:0007669"/>
    <property type="project" value="UniProtKB-KW"/>
</dbReference>
<evidence type="ECO:0000256" key="6">
    <source>
        <dbReference type="ARBA" id="ARBA00023004"/>
    </source>
</evidence>
<dbReference type="InterPro" id="IPR000028">
    <property type="entry name" value="Chloroperoxidase"/>
</dbReference>
<dbReference type="PROSITE" id="PS51405">
    <property type="entry name" value="HEME_HALOPEROXIDASE"/>
    <property type="match status" value="1"/>
</dbReference>
<dbReference type="PANTHER" id="PTHR33577:SF9">
    <property type="entry name" value="PEROXIDASE STCC"/>
    <property type="match status" value="1"/>
</dbReference>
<evidence type="ECO:0000313" key="10">
    <source>
        <dbReference type="Proteomes" id="UP000283269"/>
    </source>
</evidence>
<keyword evidence="4" id="KW-0479">Metal-binding</keyword>
<dbReference type="Pfam" id="PF01328">
    <property type="entry name" value="Peroxidase_2"/>
    <property type="match status" value="1"/>
</dbReference>
<evidence type="ECO:0000256" key="5">
    <source>
        <dbReference type="ARBA" id="ARBA00023002"/>
    </source>
</evidence>
<keyword evidence="2" id="KW-0575">Peroxidase</keyword>
<proteinExistence type="inferred from homology"/>
<dbReference type="Proteomes" id="UP000283269">
    <property type="component" value="Unassembled WGS sequence"/>
</dbReference>
<protein>
    <recommendedName>
        <fullName evidence="8">Heme haloperoxidase family profile domain-containing protein</fullName>
    </recommendedName>
</protein>
<dbReference type="AlphaFoldDB" id="A0A409XDU9"/>
<sequence>MSLPEGSPPVHKHDNKTVCPVTRQTHGFCSAQEGDSRSPCPALNTMANHGYIPRDGKNLGPQDLVHGLKACYGLSNPLAYFLVYAGFAVIFHKFSRINLFELGRHGAIEHDASLVHHDTPAGEKFAPIAIDRSLVNALVADVKPGQKEIEAKSHRSGGQFLMDTEDVARARARREKECRPIGSVAAEIARGEMAIVLGMWERKTEMKTGVPVKYVRRWISEERLPDGWKPDHVQTLLDVMKRAKGIKTASEKIRKEAADLAGAANSKESQLMTINKTL</sequence>
<keyword evidence="5" id="KW-0560">Oxidoreductase</keyword>
<name>A0A409XDU9_PSICY</name>
<dbReference type="STRING" id="93625.A0A409XDU9"/>
<keyword evidence="3" id="KW-0349">Heme</keyword>
<dbReference type="SUPFAM" id="SSF47571">
    <property type="entry name" value="Cloroperoxidase"/>
    <property type="match status" value="1"/>
</dbReference>
<comment type="similarity">
    <text evidence="7">Belongs to the chloroperoxidase family.</text>
</comment>
<comment type="cofactor">
    <cofactor evidence="1">
        <name>heme b</name>
        <dbReference type="ChEBI" id="CHEBI:60344"/>
    </cofactor>
</comment>
<keyword evidence="6" id="KW-0408">Iron</keyword>
<dbReference type="EMBL" id="NHYD01001992">
    <property type="protein sequence ID" value="PPQ88904.1"/>
    <property type="molecule type" value="Genomic_DNA"/>
</dbReference>
<keyword evidence="10" id="KW-1185">Reference proteome</keyword>
<dbReference type="OrthoDB" id="407298at2759"/>
<accession>A0A409XDU9</accession>
<comment type="caution">
    <text evidence="9">The sequence shown here is derived from an EMBL/GenBank/DDBJ whole genome shotgun (WGS) entry which is preliminary data.</text>
</comment>
<dbReference type="InterPro" id="IPR036851">
    <property type="entry name" value="Chloroperoxidase-like_sf"/>
</dbReference>
<evidence type="ECO:0000256" key="4">
    <source>
        <dbReference type="ARBA" id="ARBA00022723"/>
    </source>
</evidence>
<organism evidence="9 10">
    <name type="scientific">Psilocybe cyanescens</name>
    <dbReference type="NCBI Taxonomy" id="93625"/>
    <lineage>
        <taxon>Eukaryota</taxon>
        <taxon>Fungi</taxon>
        <taxon>Dikarya</taxon>
        <taxon>Basidiomycota</taxon>
        <taxon>Agaricomycotina</taxon>
        <taxon>Agaricomycetes</taxon>
        <taxon>Agaricomycetidae</taxon>
        <taxon>Agaricales</taxon>
        <taxon>Agaricineae</taxon>
        <taxon>Strophariaceae</taxon>
        <taxon>Psilocybe</taxon>
    </lineage>
</organism>
<evidence type="ECO:0000256" key="3">
    <source>
        <dbReference type="ARBA" id="ARBA00022617"/>
    </source>
</evidence>